<accession>A0ABD3QBY4</accession>
<sequence>MSNLTTMARVRAIMLHATILGNGCAAVQRSHTSLSPSVVSFVGTRPATRWMAKDHSHKSFVSIVSGGNLMKQYHRFSSRLPKSPTDHLDRNAEDQSTEYLQTGNDEDIIFYDSDADEGDVSMESEENTDESESVPTRSYLLHKALLQAVQSSLNNLNKKTSSLQRELEKAQSLEETMARANLIVSNLYRLPPGTTSIEVEDWENDGKIVELVLNTKEYATAQEESDALFALARKMKRGSKVVEELLNNSLEGEEILKNALVSLHGSENFNQNSLDDIMEGRQLDEDDLVVIQEKLERTSNKTGFKTPNLDDLFNQTNHRQQPQNTEKSQRTTRYIPNPRELISPSGHKVLVGRNRRDNEAICFQLSRPSDIWMHARGCPGAHVLLCVRRGSPDVTDDDLQFAANLAIFYSDARTERKAAVTTAEPKHITKPRGAPPGAVSLRQEGKTLVGRPEMVPDDLKEAREMSGAAWDEMGYRKLGTRARNKKQTAAVEKLSREKKRQEANAKNKRKIRRDENEWF</sequence>
<evidence type="ECO:0000256" key="1">
    <source>
        <dbReference type="SAM" id="Coils"/>
    </source>
</evidence>
<dbReference type="EMBL" id="JABMIG020000051">
    <property type="protein sequence ID" value="KAL3797885.1"/>
    <property type="molecule type" value="Genomic_DNA"/>
</dbReference>
<reference evidence="4 5" key="1">
    <citation type="journal article" date="2020" name="G3 (Bethesda)">
        <title>Improved Reference Genome for Cyclotella cryptica CCMP332, a Model for Cell Wall Morphogenesis, Salinity Adaptation, and Lipid Production in Diatoms (Bacillariophyta).</title>
        <authorList>
            <person name="Roberts W.R."/>
            <person name="Downey K.M."/>
            <person name="Ruck E.C."/>
            <person name="Traller J.C."/>
            <person name="Alverson A.J."/>
        </authorList>
    </citation>
    <scope>NUCLEOTIDE SEQUENCE [LARGE SCALE GENOMIC DNA]</scope>
    <source>
        <strain evidence="4 5">CCMP332</strain>
    </source>
</reference>
<dbReference type="PANTHER" id="PTHR15239:SF6">
    <property type="entry name" value="RIBOSOME QUALITY CONTROL COMPLEX SUBUNIT NEMF"/>
    <property type="match status" value="1"/>
</dbReference>
<evidence type="ECO:0000259" key="3">
    <source>
        <dbReference type="Pfam" id="PF18297"/>
    </source>
</evidence>
<evidence type="ECO:0000313" key="5">
    <source>
        <dbReference type="Proteomes" id="UP001516023"/>
    </source>
</evidence>
<protein>
    <recommendedName>
        <fullName evidence="3">NFACT protein RNA binding domain-containing protein</fullName>
    </recommendedName>
</protein>
<organism evidence="4 5">
    <name type="scientific">Cyclotella cryptica</name>
    <dbReference type="NCBI Taxonomy" id="29204"/>
    <lineage>
        <taxon>Eukaryota</taxon>
        <taxon>Sar</taxon>
        <taxon>Stramenopiles</taxon>
        <taxon>Ochrophyta</taxon>
        <taxon>Bacillariophyta</taxon>
        <taxon>Coscinodiscophyceae</taxon>
        <taxon>Thalassiosirophycidae</taxon>
        <taxon>Stephanodiscales</taxon>
        <taxon>Stephanodiscaceae</taxon>
        <taxon>Cyclotella</taxon>
    </lineage>
</organism>
<feature type="coiled-coil region" evidence="1">
    <location>
        <begin position="146"/>
        <end position="183"/>
    </location>
</feature>
<evidence type="ECO:0000256" key="2">
    <source>
        <dbReference type="SAM" id="MobiDB-lite"/>
    </source>
</evidence>
<feature type="region of interest" description="Disordered" evidence="2">
    <location>
        <begin position="478"/>
        <end position="519"/>
    </location>
</feature>
<gene>
    <name evidence="4" type="ORF">HJC23_006923</name>
</gene>
<feature type="domain" description="NFACT protein RNA binding" evidence="3">
    <location>
        <begin position="339"/>
        <end position="427"/>
    </location>
</feature>
<dbReference type="AlphaFoldDB" id="A0ABD3QBY4"/>
<dbReference type="Pfam" id="PF18297">
    <property type="entry name" value="NFACT-R_2"/>
    <property type="match status" value="1"/>
</dbReference>
<dbReference type="Pfam" id="PF05833">
    <property type="entry name" value="NFACT_N"/>
    <property type="match status" value="1"/>
</dbReference>
<dbReference type="PANTHER" id="PTHR15239">
    <property type="entry name" value="NUCLEAR EXPORT MEDIATOR FACTOR NEMF"/>
    <property type="match status" value="1"/>
</dbReference>
<keyword evidence="1" id="KW-0175">Coiled coil</keyword>
<proteinExistence type="predicted"/>
<keyword evidence="5" id="KW-1185">Reference proteome</keyword>
<name>A0ABD3QBY4_9STRA</name>
<feature type="compositionally biased region" description="Basic and acidic residues" evidence="2">
    <location>
        <begin position="493"/>
        <end position="505"/>
    </location>
</feature>
<feature type="compositionally biased region" description="Polar residues" evidence="2">
    <location>
        <begin position="313"/>
        <end position="331"/>
    </location>
</feature>
<dbReference type="Proteomes" id="UP001516023">
    <property type="component" value="Unassembled WGS sequence"/>
</dbReference>
<evidence type="ECO:0000313" key="4">
    <source>
        <dbReference type="EMBL" id="KAL3797885.1"/>
    </source>
</evidence>
<feature type="region of interest" description="Disordered" evidence="2">
    <location>
        <begin position="301"/>
        <end position="331"/>
    </location>
</feature>
<dbReference type="InterPro" id="IPR059101">
    <property type="entry name" value="NFACT-R_2"/>
</dbReference>
<comment type="caution">
    <text evidence="4">The sequence shown here is derived from an EMBL/GenBank/DDBJ whole genome shotgun (WGS) entry which is preliminary data.</text>
</comment>
<dbReference type="InterPro" id="IPR051608">
    <property type="entry name" value="RQC_Subunit_NEMF"/>
</dbReference>